<gene>
    <name evidence="1" type="ORF">J8TS2_31980</name>
</gene>
<evidence type="ECO:0000313" key="1">
    <source>
        <dbReference type="EMBL" id="GIN58879.1"/>
    </source>
</evidence>
<dbReference type="EMBL" id="BORB01000031">
    <property type="protein sequence ID" value="GIN58879.1"/>
    <property type="molecule type" value="Genomic_DNA"/>
</dbReference>
<reference evidence="1 2" key="1">
    <citation type="submission" date="2021-03" db="EMBL/GenBank/DDBJ databases">
        <title>Antimicrobial resistance genes in bacteria isolated from Japanese honey, and their potential for conferring macrolide and lincosamide resistance in the American foulbrood pathogen Paenibacillus larvae.</title>
        <authorList>
            <person name="Okamoto M."/>
            <person name="Kumagai M."/>
            <person name="Kanamori H."/>
            <person name="Takamatsu D."/>
        </authorList>
    </citation>
    <scope>NUCLEOTIDE SEQUENCE [LARGE SCALE GENOMIC DNA]</scope>
    <source>
        <strain evidence="1 2">J8TS2</strain>
    </source>
</reference>
<dbReference type="Proteomes" id="UP000679950">
    <property type="component" value="Unassembled WGS sequence"/>
</dbReference>
<comment type="caution">
    <text evidence="1">The sequence shown here is derived from an EMBL/GenBank/DDBJ whole genome shotgun (WGS) entry which is preliminary data.</text>
</comment>
<sequence>MAFSPLLNVPLIIICVKDVKLEDKAKGIKNALKSLYVSLFFFEVLIVPPSIFRYSKDSLLLNLFQGSFLF</sequence>
<proteinExistence type="predicted"/>
<organism evidence="1 2">
    <name type="scientific">Lederbergia ruris</name>
    <dbReference type="NCBI Taxonomy" id="217495"/>
    <lineage>
        <taxon>Bacteria</taxon>
        <taxon>Bacillati</taxon>
        <taxon>Bacillota</taxon>
        <taxon>Bacilli</taxon>
        <taxon>Bacillales</taxon>
        <taxon>Bacillaceae</taxon>
        <taxon>Lederbergia</taxon>
    </lineage>
</organism>
<name>A0ABQ4KLR6_9BACI</name>
<keyword evidence="2" id="KW-1185">Reference proteome</keyword>
<evidence type="ECO:0000313" key="2">
    <source>
        <dbReference type="Proteomes" id="UP000679950"/>
    </source>
</evidence>
<protein>
    <submittedName>
        <fullName evidence="1">Uncharacterized protein</fullName>
    </submittedName>
</protein>
<accession>A0ABQ4KLR6</accession>